<keyword evidence="2" id="KW-0813">Transport</keyword>
<name>A0A943LZL6_STRVE</name>
<protein>
    <submittedName>
        <fullName evidence="6">ATP-binding cassette domain-containing protein</fullName>
    </submittedName>
</protein>
<comment type="similarity">
    <text evidence="1">Belongs to the ABC transporter superfamily.</text>
</comment>
<evidence type="ECO:0000313" key="6">
    <source>
        <dbReference type="EMBL" id="MBS6098831.1"/>
    </source>
</evidence>
<accession>A0A943LZL6</accession>
<dbReference type="InterPro" id="IPR003439">
    <property type="entry name" value="ABC_transporter-like_ATP-bd"/>
</dbReference>
<evidence type="ECO:0000259" key="5">
    <source>
        <dbReference type="PROSITE" id="PS50893"/>
    </source>
</evidence>
<dbReference type="PANTHER" id="PTHR43335:SF4">
    <property type="entry name" value="ABC TRANSPORTER, ATP-BINDING PROTEIN"/>
    <property type="match status" value="1"/>
</dbReference>
<feature type="non-terminal residue" evidence="6">
    <location>
        <position position="364"/>
    </location>
</feature>
<evidence type="ECO:0000256" key="4">
    <source>
        <dbReference type="ARBA" id="ARBA00022840"/>
    </source>
</evidence>
<comment type="caution">
    <text evidence="6">The sequence shown here is derived from an EMBL/GenBank/DDBJ whole genome shotgun (WGS) entry which is preliminary data.</text>
</comment>
<keyword evidence="3" id="KW-0547">Nucleotide-binding</keyword>
<dbReference type="Proteomes" id="UP000703822">
    <property type="component" value="Unassembled WGS sequence"/>
</dbReference>
<evidence type="ECO:0000256" key="3">
    <source>
        <dbReference type="ARBA" id="ARBA00022741"/>
    </source>
</evidence>
<evidence type="ECO:0000256" key="1">
    <source>
        <dbReference type="ARBA" id="ARBA00005417"/>
    </source>
</evidence>
<organism evidence="6 7">
    <name type="scientific">Streptococcus vestibularis</name>
    <dbReference type="NCBI Taxonomy" id="1343"/>
    <lineage>
        <taxon>Bacteria</taxon>
        <taxon>Bacillati</taxon>
        <taxon>Bacillota</taxon>
        <taxon>Bacilli</taxon>
        <taxon>Lactobacillales</taxon>
        <taxon>Streptococcaceae</taxon>
        <taxon>Streptococcus</taxon>
    </lineage>
</organism>
<dbReference type="PROSITE" id="PS50893">
    <property type="entry name" value="ABC_TRANSPORTER_2"/>
    <property type="match status" value="1"/>
</dbReference>
<proteinExistence type="inferred from homology"/>
<dbReference type="SMART" id="SM00382">
    <property type="entry name" value="AAA"/>
    <property type="match status" value="1"/>
</dbReference>
<feature type="domain" description="ABC transporter" evidence="5">
    <location>
        <begin position="5"/>
        <end position="234"/>
    </location>
</feature>
<dbReference type="GO" id="GO:0016887">
    <property type="term" value="F:ATP hydrolysis activity"/>
    <property type="evidence" value="ECO:0007669"/>
    <property type="project" value="InterPro"/>
</dbReference>
<dbReference type="Gene3D" id="3.40.50.300">
    <property type="entry name" value="P-loop containing nucleotide triphosphate hydrolases"/>
    <property type="match status" value="1"/>
</dbReference>
<dbReference type="SUPFAM" id="SSF52540">
    <property type="entry name" value="P-loop containing nucleoside triphosphate hydrolases"/>
    <property type="match status" value="1"/>
</dbReference>
<evidence type="ECO:0000256" key="2">
    <source>
        <dbReference type="ARBA" id="ARBA00022448"/>
    </source>
</evidence>
<dbReference type="Gene3D" id="3.90.550.10">
    <property type="entry name" value="Spore Coat Polysaccharide Biosynthesis Protein SpsA, Chain A"/>
    <property type="match status" value="1"/>
</dbReference>
<dbReference type="InterPro" id="IPR029044">
    <property type="entry name" value="Nucleotide-diphossugar_trans"/>
</dbReference>
<evidence type="ECO:0000313" key="7">
    <source>
        <dbReference type="Proteomes" id="UP000703822"/>
    </source>
</evidence>
<dbReference type="InterPro" id="IPR027417">
    <property type="entry name" value="P-loop_NTPase"/>
</dbReference>
<dbReference type="Pfam" id="PF00005">
    <property type="entry name" value="ABC_tran"/>
    <property type="match status" value="1"/>
</dbReference>
<gene>
    <name evidence="6" type="ORF">KH901_10490</name>
</gene>
<dbReference type="InterPro" id="IPR003593">
    <property type="entry name" value="AAA+_ATPase"/>
</dbReference>
<dbReference type="PANTHER" id="PTHR43335">
    <property type="entry name" value="ABC TRANSPORTER, ATP-BINDING PROTEIN"/>
    <property type="match status" value="1"/>
</dbReference>
<dbReference type="EMBL" id="JAHAGS010000438">
    <property type="protein sequence ID" value="MBS6098831.1"/>
    <property type="molecule type" value="Genomic_DNA"/>
</dbReference>
<sequence length="364" mass="41733">MESIVRVEHLSHRYTVDWAIQDINFEVNRKGILGLLGSNGAGKSTTMNIICGVLNQTDGTVYINGIDTRKNSVEAKKNIGFLPQKPPLYPDHTVDEYLTFAAEMRLMDPKKIKQAVEIAKERCSIAHFSKRLIRNLSGGYQQRLGIAQAIVHNPKFVVLDEPTNGLDPNQILEIRKLIKEIAVDHAVLLSTHILSEVQAMCDDIKMIEHGHLVFSGTLEEFDNYVKPDTFIVKLDNPPADEDLLAIPGVVRLKHLDKNTLRVQFDKREDITEVVANACVHGGWGLCEITLERISLEEILEMINENKYIYLDQTILNILCEKYVHFLPYEYNYQKDDHWLFDWAKKINFHKFSEIKKARANIKVR</sequence>
<reference evidence="6" key="1">
    <citation type="submission" date="2021-05" db="EMBL/GenBank/DDBJ databases">
        <title>Infant gut strain persistence is associated with maternal origin, phylogeny, and functional potential including surface adhesion and iron acquisition.</title>
        <authorList>
            <person name="Lou Y.C."/>
        </authorList>
    </citation>
    <scope>NUCLEOTIDE SEQUENCE</scope>
    <source>
        <strain evidence="6">L3_122_031G1_dasL3_122_031G1_maxbin2.maxbin.025s ta_sub</strain>
    </source>
</reference>
<keyword evidence="4 6" id="KW-0067">ATP-binding</keyword>
<dbReference type="AlphaFoldDB" id="A0A943LZL6"/>
<dbReference type="SUPFAM" id="SSF53448">
    <property type="entry name" value="Nucleotide-diphospho-sugar transferases"/>
    <property type="match status" value="1"/>
</dbReference>
<dbReference type="GO" id="GO:0005524">
    <property type="term" value="F:ATP binding"/>
    <property type="evidence" value="ECO:0007669"/>
    <property type="project" value="UniProtKB-KW"/>
</dbReference>